<dbReference type="AlphaFoldDB" id="A0A5B7GIH1"/>
<reference evidence="1 2" key="1">
    <citation type="submission" date="2019-05" db="EMBL/GenBank/DDBJ databases">
        <title>Another draft genome of Portunus trituberculatus and its Hox gene families provides insights of decapod evolution.</title>
        <authorList>
            <person name="Jeong J.-H."/>
            <person name="Song I."/>
            <person name="Kim S."/>
            <person name="Choi T."/>
            <person name="Kim D."/>
            <person name="Ryu S."/>
            <person name="Kim W."/>
        </authorList>
    </citation>
    <scope>NUCLEOTIDE SEQUENCE [LARGE SCALE GENOMIC DNA]</scope>
    <source>
        <tissue evidence="1">Muscle</tissue>
    </source>
</reference>
<gene>
    <name evidence="1" type="ORF">E2C01_050794</name>
</gene>
<dbReference type="EMBL" id="VSRR010014286">
    <property type="protein sequence ID" value="MPC56828.1"/>
    <property type="molecule type" value="Genomic_DNA"/>
</dbReference>
<comment type="caution">
    <text evidence="1">The sequence shown here is derived from an EMBL/GenBank/DDBJ whole genome shotgun (WGS) entry which is preliminary data.</text>
</comment>
<sequence>MWLDLPTARVFGWISVL</sequence>
<proteinExistence type="predicted"/>
<evidence type="ECO:0000313" key="1">
    <source>
        <dbReference type="EMBL" id="MPC56828.1"/>
    </source>
</evidence>
<dbReference type="Proteomes" id="UP000324222">
    <property type="component" value="Unassembled WGS sequence"/>
</dbReference>
<protein>
    <submittedName>
        <fullName evidence="1">Uncharacterized protein</fullName>
    </submittedName>
</protein>
<evidence type="ECO:0000313" key="2">
    <source>
        <dbReference type="Proteomes" id="UP000324222"/>
    </source>
</evidence>
<organism evidence="1 2">
    <name type="scientific">Portunus trituberculatus</name>
    <name type="common">Swimming crab</name>
    <name type="synonym">Neptunus trituberculatus</name>
    <dbReference type="NCBI Taxonomy" id="210409"/>
    <lineage>
        <taxon>Eukaryota</taxon>
        <taxon>Metazoa</taxon>
        <taxon>Ecdysozoa</taxon>
        <taxon>Arthropoda</taxon>
        <taxon>Crustacea</taxon>
        <taxon>Multicrustacea</taxon>
        <taxon>Malacostraca</taxon>
        <taxon>Eumalacostraca</taxon>
        <taxon>Eucarida</taxon>
        <taxon>Decapoda</taxon>
        <taxon>Pleocyemata</taxon>
        <taxon>Brachyura</taxon>
        <taxon>Eubrachyura</taxon>
        <taxon>Portunoidea</taxon>
        <taxon>Portunidae</taxon>
        <taxon>Portuninae</taxon>
        <taxon>Portunus</taxon>
    </lineage>
</organism>
<name>A0A5B7GIH1_PORTR</name>
<accession>A0A5B7GIH1</accession>
<keyword evidence="2" id="KW-1185">Reference proteome</keyword>